<feature type="domain" description="DUF6830" evidence="2">
    <location>
        <begin position="702"/>
        <end position="810"/>
    </location>
</feature>
<evidence type="ECO:0000313" key="3">
    <source>
        <dbReference type="EMBL" id="KZP10466.1"/>
    </source>
</evidence>
<dbReference type="EMBL" id="KV417679">
    <property type="protein sequence ID" value="KZP10466.1"/>
    <property type="molecule type" value="Genomic_DNA"/>
</dbReference>
<name>A0A165ZDC9_9AGAM</name>
<evidence type="ECO:0000313" key="4">
    <source>
        <dbReference type="Proteomes" id="UP000076532"/>
    </source>
</evidence>
<reference evidence="3 4" key="1">
    <citation type="journal article" date="2016" name="Mol. Biol. Evol.">
        <title>Comparative Genomics of Early-Diverging Mushroom-Forming Fungi Provides Insights into the Origins of Lignocellulose Decay Capabilities.</title>
        <authorList>
            <person name="Nagy L.G."/>
            <person name="Riley R."/>
            <person name="Tritt A."/>
            <person name="Adam C."/>
            <person name="Daum C."/>
            <person name="Floudas D."/>
            <person name="Sun H."/>
            <person name="Yadav J.S."/>
            <person name="Pangilinan J."/>
            <person name="Larsson K.H."/>
            <person name="Matsuura K."/>
            <person name="Barry K."/>
            <person name="Labutti K."/>
            <person name="Kuo R."/>
            <person name="Ohm R.A."/>
            <person name="Bhattacharya S.S."/>
            <person name="Shirouzu T."/>
            <person name="Yoshinaga Y."/>
            <person name="Martin F.M."/>
            <person name="Grigoriev I.V."/>
            <person name="Hibbett D.S."/>
        </authorList>
    </citation>
    <scope>NUCLEOTIDE SEQUENCE [LARGE SCALE GENOMIC DNA]</scope>
    <source>
        <strain evidence="3 4">CBS 109695</strain>
    </source>
</reference>
<dbReference type="OrthoDB" id="2418900at2759"/>
<proteinExistence type="predicted"/>
<dbReference type="Proteomes" id="UP000076532">
    <property type="component" value="Unassembled WGS sequence"/>
</dbReference>
<dbReference type="Pfam" id="PF18759">
    <property type="entry name" value="Plavaka"/>
    <property type="match status" value="1"/>
</dbReference>
<gene>
    <name evidence="3" type="ORF">FIBSPDRAFT_758323</name>
</gene>
<accession>A0A165ZDC9</accession>
<feature type="compositionally biased region" description="Polar residues" evidence="1">
    <location>
        <begin position="28"/>
        <end position="43"/>
    </location>
</feature>
<feature type="region of interest" description="Disordered" evidence="1">
    <location>
        <begin position="1"/>
        <end position="53"/>
    </location>
</feature>
<sequence length="944" mass="106145">MQNVDTDSSDRDSDVDDTEAGPPGLDPNGTQEQGPRDPTTSNGDIPPNSDLHGLFKFEHPRLLSKTPGGENLLQRIDHDKYAPERLNNIHYPFQSRGDWQLGQWLTNSSLTQAQIDSFLKLAAIKQNPPSFTSARDLRFRIENLPSVPSWKHTTITIPGYDTKDPMVLYWRDGLEVVKFIYSNPVFANCMDDRPYRLTDPQQGNQRVFGDFMSADFAWEYYDRLPKGHGMIGVIGASDKTPLTVGTGNREMHPVLLSIANIHPGVRMKATSHSFVLAGYLPIPKFKGVSATVHAALVAQSYHASISIIVQNLRIAERDGVEMSDPNGFKCTMHTPLASWIADRPEMHSISCTLQNVSPTSLAGVHQFGDDQFLMPHGFRTREHTLNNIIQARLDAGSTDNLAVFVAMAAVYGLLAVQDPFWATWGCAEPYLFLTPDALHAWHKFFFDHVVSWAIRMVGGPELDRRMASLQPLVGMRHWANGVSTLKQLTGREHRDLEKILVPCIAGAVTPNVLCSIRAMDEFIFQAQGILIYQEQVHAISQALHEFHHFKIAIIKAGGRWGKNGPILHFNIPKLENMGMVPTSIQMMGAPYQHTSDITEHCHKSHVKTPYRQSNKCDHPPQMVRWMDRFEKGRIFGLYTLLKTNSADLINAVVQEATEATDPYPEAAWLVQVLPPDEFRMLASGNSRPTSLFSKAGHYHSNNRSIAFTLAQRQHHTLAIDEAARVFNLPDLRASMGDYLMDQAGGLPRHNRRKSATDCQLPFNTVKIWNSFRMQQYSQQDPRIMLPPRTIQALPVSALMPYGRGNVVLVHDPNACKVVQIRMVFLPVVEMDAASTGRRPLVFFYGHAFKFSAQYRNTLDDGRTICVPEPGIDMFVVERHMRAGGARMADIYKLTDIREILELVPRFGAGIPEGINCNNSLELMDSYYINNFSDKETFHTVLSYQ</sequence>
<evidence type="ECO:0000256" key="1">
    <source>
        <dbReference type="SAM" id="MobiDB-lite"/>
    </source>
</evidence>
<dbReference type="Pfam" id="PF20722">
    <property type="entry name" value="DUF6830"/>
    <property type="match status" value="1"/>
</dbReference>
<dbReference type="AlphaFoldDB" id="A0A165ZDC9"/>
<evidence type="ECO:0000259" key="2">
    <source>
        <dbReference type="Pfam" id="PF20722"/>
    </source>
</evidence>
<keyword evidence="4" id="KW-1185">Reference proteome</keyword>
<organism evidence="3 4">
    <name type="scientific">Athelia psychrophila</name>
    <dbReference type="NCBI Taxonomy" id="1759441"/>
    <lineage>
        <taxon>Eukaryota</taxon>
        <taxon>Fungi</taxon>
        <taxon>Dikarya</taxon>
        <taxon>Basidiomycota</taxon>
        <taxon>Agaricomycotina</taxon>
        <taxon>Agaricomycetes</taxon>
        <taxon>Agaricomycetidae</taxon>
        <taxon>Atheliales</taxon>
        <taxon>Atheliaceae</taxon>
        <taxon>Athelia</taxon>
    </lineage>
</organism>
<dbReference type="InterPro" id="IPR041078">
    <property type="entry name" value="Plavaka"/>
</dbReference>
<dbReference type="InterPro" id="IPR049233">
    <property type="entry name" value="DUF6830"/>
</dbReference>
<protein>
    <recommendedName>
        <fullName evidence="2">DUF6830 domain-containing protein</fullName>
    </recommendedName>
</protein>